<keyword evidence="3" id="KW-1185">Reference proteome</keyword>
<dbReference type="Proteomes" id="UP000007266">
    <property type="component" value="Linkage group 6"/>
</dbReference>
<feature type="region of interest" description="Disordered" evidence="1">
    <location>
        <begin position="29"/>
        <end position="62"/>
    </location>
</feature>
<evidence type="ECO:0000313" key="3">
    <source>
        <dbReference type="Proteomes" id="UP000007266"/>
    </source>
</evidence>
<dbReference type="AlphaFoldDB" id="D2A5M9"/>
<evidence type="ECO:0000313" key="2">
    <source>
        <dbReference type="EMBL" id="EFA05050.1"/>
    </source>
</evidence>
<reference evidence="2 3" key="1">
    <citation type="journal article" date="2008" name="Nature">
        <title>The genome of the model beetle and pest Tribolium castaneum.</title>
        <authorList>
            <consortium name="Tribolium Genome Sequencing Consortium"/>
            <person name="Richards S."/>
            <person name="Gibbs R.A."/>
            <person name="Weinstock G.M."/>
            <person name="Brown S.J."/>
            <person name="Denell R."/>
            <person name="Beeman R.W."/>
            <person name="Gibbs R."/>
            <person name="Beeman R.W."/>
            <person name="Brown S.J."/>
            <person name="Bucher G."/>
            <person name="Friedrich M."/>
            <person name="Grimmelikhuijzen C.J."/>
            <person name="Klingler M."/>
            <person name="Lorenzen M."/>
            <person name="Richards S."/>
            <person name="Roth S."/>
            <person name="Schroder R."/>
            <person name="Tautz D."/>
            <person name="Zdobnov E.M."/>
            <person name="Muzny D."/>
            <person name="Gibbs R.A."/>
            <person name="Weinstock G.M."/>
            <person name="Attaway T."/>
            <person name="Bell S."/>
            <person name="Buhay C.J."/>
            <person name="Chandrabose M.N."/>
            <person name="Chavez D."/>
            <person name="Clerk-Blankenburg K.P."/>
            <person name="Cree A."/>
            <person name="Dao M."/>
            <person name="Davis C."/>
            <person name="Chacko J."/>
            <person name="Dinh H."/>
            <person name="Dugan-Rocha S."/>
            <person name="Fowler G."/>
            <person name="Garner T.T."/>
            <person name="Garnes J."/>
            <person name="Gnirke A."/>
            <person name="Hawes A."/>
            <person name="Hernandez J."/>
            <person name="Hines S."/>
            <person name="Holder M."/>
            <person name="Hume J."/>
            <person name="Jhangiani S.N."/>
            <person name="Joshi V."/>
            <person name="Khan Z.M."/>
            <person name="Jackson L."/>
            <person name="Kovar C."/>
            <person name="Kowis A."/>
            <person name="Lee S."/>
            <person name="Lewis L.R."/>
            <person name="Margolis J."/>
            <person name="Morgan M."/>
            <person name="Nazareth L.V."/>
            <person name="Nguyen N."/>
            <person name="Okwuonu G."/>
            <person name="Parker D."/>
            <person name="Richards S."/>
            <person name="Ruiz S.J."/>
            <person name="Santibanez J."/>
            <person name="Savard J."/>
            <person name="Scherer S.E."/>
            <person name="Schneider B."/>
            <person name="Sodergren E."/>
            <person name="Tautz D."/>
            <person name="Vattahil S."/>
            <person name="Villasana D."/>
            <person name="White C.S."/>
            <person name="Wright R."/>
            <person name="Park Y."/>
            <person name="Beeman R.W."/>
            <person name="Lord J."/>
            <person name="Oppert B."/>
            <person name="Lorenzen M."/>
            <person name="Brown S."/>
            <person name="Wang L."/>
            <person name="Savard J."/>
            <person name="Tautz D."/>
            <person name="Richards S."/>
            <person name="Weinstock G."/>
            <person name="Gibbs R.A."/>
            <person name="Liu Y."/>
            <person name="Worley K."/>
            <person name="Weinstock G."/>
            <person name="Elsik C.G."/>
            <person name="Reese J.T."/>
            <person name="Elhaik E."/>
            <person name="Landan G."/>
            <person name="Graur D."/>
            <person name="Arensburger P."/>
            <person name="Atkinson P."/>
            <person name="Beeman R.W."/>
            <person name="Beidler J."/>
            <person name="Brown S.J."/>
            <person name="Demuth J.P."/>
            <person name="Drury D.W."/>
            <person name="Du Y.Z."/>
            <person name="Fujiwara H."/>
            <person name="Lorenzen M."/>
            <person name="Maselli V."/>
            <person name="Osanai M."/>
            <person name="Park Y."/>
            <person name="Robertson H.M."/>
            <person name="Tu Z."/>
            <person name="Wang J.J."/>
            <person name="Wang S."/>
            <person name="Richards S."/>
            <person name="Song H."/>
            <person name="Zhang L."/>
            <person name="Sodergren E."/>
            <person name="Werner D."/>
            <person name="Stanke M."/>
            <person name="Morgenstern B."/>
            <person name="Solovyev V."/>
            <person name="Kosarev P."/>
            <person name="Brown G."/>
            <person name="Chen H.C."/>
            <person name="Ermolaeva O."/>
            <person name="Hlavina W."/>
            <person name="Kapustin Y."/>
            <person name="Kiryutin B."/>
            <person name="Kitts P."/>
            <person name="Maglott D."/>
            <person name="Pruitt K."/>
            <person name="Sapojnikov V."/>
            <person name="Souvorov A."/>
            <person name="Mackey A.J."/>
            <person name="Waterhouse R.M."/>
            <person name="Wyder S."/>
            <person name="Zdobnov E.M."/>
            <person name="Zdobnov E.M."/>
            <person name="Wyder S."/>
            <person name="Kriventseva E.V."/>
            <person name="Kadowaki T."/>
            <person name="Bork P."/>
            <person name="Aranda M."/>
            <person name="Bao R."/>
            <person name="Beermann A."/>
            <person name="Berns N."/>
            <person name="Bolognesi R."/>
            <person name="Bonneton F."/>
            <person name="Bopp D."/>
            <person name="Brown S.J."/>
            <person name="Bucher G."/>
            <person name="Butts T."/>
            <person name="Chaumot A."/>
            <person name="Denell R.E."/>
            <person name="Ferrier D.E."/>
            <person name="Friedrich M."/>
            <person name="Gordon C.M."/>
            <person name="Jindra M."/>
            <person name="Klingler M."/>
            <person name="Lan Q."/>
            <person name="Lattorff H.M."/>
            <person name="Laudet V."/>
            <person name="von Levetsow C."/>
            <person name="Liu Z."/>
            <person name="Lutz R."/>
            <person name="Lynch J.A."/>
            <person name="da Fonseca R.N."/>
            <person name="Posnien N."/>
            <person name="Reuter R."/>
            <person name="Roth S."/>
            <person name="Savard J."/>
            <person name="Schinko J.B."/>
            <person name="Schmitt C."/>
            <person name="Schoppmeier M."/>
            <person name="Schroder R."/>
            <person name="Shippy T.D."/>
            <person name="Simonnet F."/>
            <person name="Marques-Souza H."/>
            <person name="Tautz D."/>
            <person name="Tomoyasu Y."/>
            <person name="Trauner J."/>
            <person name="Van der Zee M."/>
            <person name="Vervoort M."/>
            <person name="Wittkopp N."/>
            <person name="Wimmer E.A."/>
            <person name="Yang X."/>
            <person name="Jones A.K."/>
            <person name="Sattelle D.B."/>
            <person name="Ebert P.R."/>
            <person name="Nelson D."/>
            <person name="Scott J.G."/>
            <person name="Beeman R.W."/>
            <person name="Muthukrishnan S."/>
            <person name="Kramer K.J."/>
            <person name="Arakane Y."/>
            <person name="Beeman R.W."/>
            <person name="Zhu Q."/>
            <person name="Hogenkamp D."/>
            <person name="Dixit R."/>
            <person name="Oppert B."/>
            <person name="Jiang H."/>
            <person name="Zou Z."/>
            <person name="Marshall J."/>
            <person name="Elpidina E."/>
            <person name="Vinokurov K."/>
            <person name="Oppert C."/>
            <person name="Zou Z."/>
            <person name="Evans J."/>
            <person name="Lu Z."/>
            <person name="Zhao P."/>
            <person name="Sumathipala N."/>
            <person name="Altincicek B."/>
            <person name="Vilcinskas A."/>
            <person name="Williams M."/>
            <person name="Hultmark D."/>
            <person name="Hetru C."/>
            <person name="Jiang H."/>
            <person name="Grimmelikhuijzen C.J."/>
            <person name="Hauser F."/>
            <person name="Cazzamali G."/>
            <person name="Williamson M."/>
            <person name="Park Y."/>
            <person name="Li B."/>
            <person name="Tanaka Y."/>
            <person name="Predel R."/>
            <person name="Neupert S."/>
            <person name="Schachtner J."/>
            <person name="Verleyen P."/>
            <person name="Raible F."/>
            <person name="Bork P."/>
            <person name="Friedrich M."/>
            <person name="Walden K.K."/>
            <person name="Robertson H.M."/>
            <person name="Angeli S."/>
            <person name="Foret S."/>
            <person name="Bucher G."/>
            <person name="Schuetz S."/>
            <person name="Maleszka R."/>
            <person name="Wimmer E.A."/>
            <person name="Beeman R.W."/>
            <person name="Lorenzen M."/>
            <person name="Tomoyasu Y."/>
            <person name="Miller S.C."/>
            <person name="Grossmann D."/>
            <person name="Bucher G."/>
        </authorList>
    </citation>
    <scope>NUCLEOTIDE SEQUENCE [LARGE SCALE GENOMIC DNA]</scope>
    <source>
        <strain evidence="2 3">Georgia GA2</strain>
    </source>
</reference>
<accession>D2A5M9</accession>
<proteinExistence type="predicted"/>
<reference evidence="2 3" key="2">
    <citation type="journal article" date="2010" name="Nucleic Acids Res.">
        <title>BeetleBase in 2010: revisions to provide comprehensive genomic information for Tribolium castaneum.</title>
        <authorList>
            <person name="Kim H.S."/>
            <person name="Murphy T."/>
            <person name="Xia J."/>
            <person name="Caragea D."/>
            <person name="Park Y."/>
            <person name="Beeman R.W."/>
            <person name="Lorenzen M.D."/>
            <person name="Butcher S."/>
            <person name="Manak J.R."/>
            <person name="Brown S.J."/>
        </authorList>
    </citation>
    <scope>GENOME REANNOTATION</scope>
    <source>
        <strain evidence="2 3">Georgia GA2</strain>
    </source>
</reference>
<gene>
    <name evidence="2" type="primary">GLEAN_15143</name>
    <name evidence="2" type="ORF">TcasGA2_TC015143</name>
</gene>
<sequence length="128" mass="14893">MKFRSQQRSAIAEPFSRLIFRNNSLYHRKPPVNLHTPKPPHRKVLTSGYPTPVPRSPGQIRSRNTHSHFKRCVCAVLTFGFRCSAGAALRSRSPNLVSTKIRTQTPFHNTFEFKVDRFWRNFDEITNI</sequence>
<dbReference type="InParanoid" id="D2A5M9"/>
<dbReference type="HOGENOM" id="CLU_1962399_0_0_1"/>
<name>D2A5M9_TRICA</name>
<organism evidence="2 3">
    <name type="scientific">Tribolium castaneum</name>
    <name type="common">Red flour beetle</name>
    <dbReference type="NCBI Taxonomy" id="7070"/>
    <lineage>
        <taxon>Eukaryota</taxon>
        <taxon>Metazoa</taxon>
        <taxon>Ecdysozoa</taxon>
        <taxon>Arthropoda</taxon>
        <taxon>Hexapoda</taxon>
        <taxon>Insecta</taxon>
        <taxon>Pterygota</taxon>
        <taxon>Neoptera</taxon>
        <taxon>Endopterygota</taxon>
        <taxon>Coleoptera</taxon>
        <taxon>Polyphaga</taxon>
        <taxon>Cucujiformia</taxon>
        <taxon>Tenebrionidae</taxon>
        <taxon>Tenebrionidae incertae sedis</taxon>
        <taxon>Tribolium</taxon>
    </lineage>
</organism>
<dbReference type="EMBL" id="KQ971345">
    <property type="protein sequence ID" value="EFA05050.1"/>
    <property type="molecule type" value="Genomic_DNA"/>
</dbReference>
<protein>
    <submittedName>
        <fullName evidence="2">Uncharacterized protein</fullName>
    </submittedName>
</protein>
<evidence type="ECO:0000256" key="1">
    <source>
        <dbReference type="SAM" id="MobiDB-lite"/>
    </source>
</evidence>